<dbReference type="AlphaFoldDB" id="A0A7W6G7H5"/>
<evidence type="ECO:0000256" key="4">
    <source>
        <dbReference type="ARBA" id="ARBA00023026"/>
    </source>
</evidence>
<dbReference type="Gene3D" id="1.10.8.730">
    <property type="match status" value="1"/>
</dbReference>
<feature type="coiled-coil region" evidence="6">
    <location>
        <begin position="275"/>
        <end position="302"/>
    </location>
</feature>
<accession>A0A7W6G7H5</accession>
<reference evidence="9 10" key="1">
    <citation type="submission" date="2020-08" db="EMBL/GenBank/DDBJ databases">
        <title>Genomic Encyclopedia of Type Strains, Phase IV (KMG-IV): sequencing the most valuable type-strain genomes for metagenomic binning, comparative biology and taxonomic classification.</title>
        <authorList>
            <person name="Goeker M."/>
        </authorList>
    </citation>
    <scope>NUCLEOTIDE SEQUENCE [LARGE SCALE GENOMIC DNA]</scope>
    <source>
        <strain evidence="9 10">DSM 27057</strain>
    </source>
</reference>
<evidence type="ECO:0000259" key="7">
    <source>
        <dbReference type="Pfam" id="PF03135"/>
    </source>
</evidence>
<evidence type="ECO:0000259" key="8">
    <source>
        <dbReference type="Pfam" id="PF19044"/>
    </source>
</evidence>
<dbReference type="Proteomes" id="UP000548867">
    <property type="component" value="Unassembled WGS sequence"/>
</dbReference>
<dbReference type="Gene3D" id="3.40.50.300">
    <property type="entry name" value="P-loop containing nucleotide triphosphate hydrolases"/>
    <property type="match status" value="1"/>
</dbReference>
<dbReference type="Pfam" id="PF03135">
    <property type="entry name" value="CagE_TrbE_VirB"/>
    <property type="match status" value="1"/>
</dbReference>
<dbReference type="InterPro" id="IPR051162">
    <property type="entry name" value="T4SS_component"/>
</dbReference>
<sequence length="774" mass="84464">MQFLSAVKAPDYAGEAAAGAHLPYSHLVDDATLALRDGSLAQVIRIDGLMFETADGDTLNYRKDMREAMLRAIGSSRFALYHHILRRRVEPELEGTFPDAFSAGLNAAWRERLAARRLYANDLFISVIRRPARARRLWGRAQGPEMAGELRALEAAVEQVLAALAPYGARRLGAYDAGHGVCSELLEFLGALFHGDMAPMLLPHGDVGHHLPRARVSFGQDTLQMGHGFGAIVSIKDYPGQTTAGMLDDLLRLPFAMSISQSFAFVDRGESLGRMNRALRRMRAADDEAISLREELTQAKDEVAAGRAGFGEHHLSVQIMGEDQREVDAGVAEVLAALGDLGIVAVREDVGMEPAFWAQFPGNFVYITRRALIGSANFAAFASGHNFPLGRARGNPWGDAVALFETTAAGPYHFNFHADGDLGNFTVIGPSGSGKTVITNFLLAQARRFAPRIVLFDKDRSGEIFIRAMGGAYEALRPDRPSGLNPLRLPDTAGNRAFLLDWLGCLVGGLRDSAEMEVMRQAVEANYLAPPELRRLCHFAALLRGGARPTPDDLAARLRPWWGAGENAWLFDNEGADSLDLTRDVVGIDMTLVLDHPVLRTPLMMALFHRVDAMLDGTAAIIVVDEGWKALDDDIFAGRLRDWLKTIRKRGGILGFVTQNAEDALASRIAGAIVEQTATQIFTANPKARACDYVDGFGLTPHEFELVRAMPDAARCFLVKQGGESVVLRLALNGGARWLMVLSGREAHVRRLDAIRAEVGDDPTHWLPRLLGDG</sequence>
<evidence type="ECO:0000256" key="5">
    <source>
        <dbReference type="ARBA" id="ARBA00023635"/>
    </source>
</evidence>
<name>A0A7W6G7H5_9SPHN</name>
<comment type="caution">
    <text evidence="9">The sequence shown here is derived from an EMBL/GenBank/DDBJ whole genome shotgun (WGS) entry which is preliminary data.</text>
</comment>
<keyword evidence="6" id="KW-0175">Coiled coil</keyword>
<protein>
    <recommendedName>
        <fullName evidence="5">Type IV secretion system protein virB4</fullName>
    </recommendedName>
</protein>
<keyword evidence="10" id="KW-1185">Reference proteome</keyword>
<evidence type="ECO:0000256" key="2">
    <source>
        <dbReference type="ARBA" id="ARBA00022741"/>
    </source>
</evidence>
<dbReference type="SUPFAM" id="SSF52540">
    <property type="entry name" value="P-loop containing nucleoside triphosphate hydrolases"/>
    <property type="match status" value="1"/>
</dbReference>
<proteinExistence type="inferred from homology"/>
<keyword evidence="2" id="KW-0547">Nucleotide-binding</keyword>
<evidence type="ECO:0000256" key="6">
    <source>
        <dbReference type="SAM" id="Coils"/>
    </source>
</evidence>
<evidence type="ECO:0000256" key="3">
    <source>
        <dbReference type="ARBA" id="ARBA00022840"/>
    </source>
</evidence>
<dbReference type="InterPro" id="IPR027417">
    <property type="entry name" value="P-loop_NTPase"/>
</dbReference>
<comment type="similarity">
    <text evidence="1">Belongs to the TrbE/VirB4 family.</text>
</comment>
<keyword evidence="4" id="KW-0843">Virulence</keyword>
<dbReference type="PANTHER" id="PTHR30121:SF12">
    <property type="entry name" value="TYPE IV SECRETION SYSTEM PROTEIN CAGE"/>
    <property type="match status" value="1"/>
</dbReference>
<gene>
    <name evidence="9" type="ORF">GGR38_003886</name>
</gene>
<dbReference type="InterPro" id="IPR004346">
    <property type="entry name" value="CagE_TrbE_VirB"/>
</dbReference>
<dbReference type="InterPro" id="IPR018145">
    <property type="entry name" value="CagE_TrbE_VirB_cntrl_dom"/>
</dbReference>
<dbReference type="InterPro" id="IPR043964">
    <property type="entry name" value="P-loop_TraG"/>
</dbReference>
<dbReference type="Pfam" id="PF19044">
    <property type="entry name" value="P-loop_TraG"/>
    <property type="match status" value="1"/>
</dbReference>
<feature type="domain" description="CagE TrbE VirB component of type IV transporter system central" evidence="7">
    <location>
        <begin position="171"/>
        <end position="369"/>
    </location>
</feature>
<evidence type="ECO:0000256" key="1">
    <source>
        <dbReference type="ARBA" id="ARBA00006512"/>
    </source>
</evidence>
<dbReference type="NCBIfam" id="TIGR00929">
    <property type="entry name" value="VirB4_CagE"/>
    <property type="match status" value="1"/>
</dbReference>
<keyword evidence="3" id="KW-0067">ATP-binding</keyword>
<dbReference type="GO" id="GO:0005524">
    <property type="term" value="F:ATP binding"/>
    <property type="evidence" value="ECO:0007669"/>
    <property type="project" value="UniProtKB-KW"/>
</dbReference>
<dbReference type="EMBL" id="JACIDX010000017">
    <property type="protein sequence ID" value="MBB3956919.1"/>
    <property type="molecule type" value="Genomic_DNA"/>
</dbReference>
<organism evidence="9 10">
    <name type="scientific">Novosphingobium sediminicola</name>
    <dbReference type="NCBI Taxonomy" id="563162"/>
    <lineage>
        <taxon>Bacteria</taxon>
        <taxon>Pseudomonadati</taxon>
        <taxon>Pseudomonadota</taxon>
        <taxon>Alphaproteobacteria</taxon>
        <taxon>Sphingomonadales</taxon>
        <taxon>Sphingomonadaceae</taxon>
        <taxon>Novosphingobium</taxon>
    </lineage>
</organism>
<evidence type="ECO:0000313" key="9">
    <source>
        <dbReference type="EMBL" id="MBB3956919.1"/>
    </source>
</evidence>
<feature type="domain" description="TraG P-loop" evidence="8">
    <location>
        <begin position="555"/>
        <end position="683"/>
    </location>
</feature>
<evidence type="ECO:0000313" key="10">
    <source>
        <dbReference type="Proteomes" id="UP000548867"/>
    </source>
</evidence>
<dbReference type="PANTHER" id="PTHR30121">
    <property type="entry name" value="UNCHARACTERIZED PROTEIN YJGR-RELATED"/>
    <property type="match status" value="1"/>
</dbReference>